<evidence type="ECO:0000313" key="2">
    <source>
        <dbReference type="Proteomes" id="UP001732700"/>
    </source>
</evidence>
<reference evidence="1" key="2">
    <citation type="submission" date="2025-09" db="UniProtKB">
        <authorList>
            <consortium name="EnsemblPlants"/>
        </authorList>
    </citation>
    <scope>IDENTIFICATION</scope>
</reference>
<reference evidence="1" key="1">
    <citation type="submission" date="2021-05" db="EMBL/GenBank/DDBJ databases">
        <authorList>
            <person name="Scholz U."/>
            <person name="Mascher M."/>
            <person name="Fiebig A."/>
        </authorList>
    </citation>
    <scope>NUCLEOTIDE SEQUENCE [LARGE SCALE GENOMIC DNA]</scope>
</reference>
<dbReference type="EnsemblPlants" id="AVESA.00010b.r2.5AG0835540.1">
    <property type="protein sequence ID" value="AVESA.00010b.r2.5AG0835540.1.CDS"/>
    <property type="gene ID" value="AVESA.00010b.r2.5AG0835540"/>
</dbReference>
<accession>A0ACD5XQJ9</accession>
<name>A0ACD5XQJ9_AVESA</name>
<sequence>MEKQQSEQMLLRAAFDGNLRLLKKMARRLDSGQGAAAVVDAAVDGGSGNRVLHLAAMEGKMDVCRYLVEDLHLDVNQTNDRGETPLFLSAYFGRAAAARYLLAHGADPKLGGNTGSPLHAAAVKGQQEIVELLLSRGIDVDLPSPFGSPLHVAATHGQDVTMRILLEHHADPNKVYNLDDTPLSMAVLPVEIISSSSSKSKCVKLLIKAGADVNFIDSNGSSYVMLAAHCGLADIVKCLLEAGANPNIPDGFGRTPIEVAAFQGSRETVEILFPVTSPIPTLPDWSVDGIISHVKAFGLKQDKHLCQKKRAELKLQAAEAFKRKEYMIAGELYTTAMDLDPSSDDNATLLANRSLCMLRMGSGNMALKDASVCRMLRPDWPKACYRQGAAFMCLKDYEKACDAFADGLKLNPKDVEIEKALREAFEVMNASRCA</sequence>
<dbReference type="Proteomes" id="UP001732700">
    <property type="component" value="Chromosome 5A"/>
</dbReference>
<proteinExistence type="predicted"/>
<organism evidence="1 2">
    <name type="scientific">Avena sativa</name>
    <name type="common">Oat</name>
    <dbReference type="NCBI Taxonomy" id="4498"/>
    <lineage>
        <taxon>Eukaryota</taxon>
        <taxon>Viridiplantae</taxon>
        <taxon>Streptophyta</taxon>
        <taxon>Embryophyta</taxon>
        <taxon>Tracheophyta</taxon>
        <taxon>Spermatophyta</taxon>
        <taxon>Magnoliopsida</taxon>
        <taxon>Liliopsida</taxon>
        <taxon>Poales</taxon>
        <taxon>Poaceae</taxon>
        <taxon>BOP clade</taxon>
        <taxon>Pooideae</taxon>
        <taxon>Poodae</taxon>
        <taxon>Poeae</taxon>
        <taxon>Poeae Chloroplast Group 1 (Aveneae type)</taxon>
        <taxon>Aveninae</taxon>
        <taxon>Avena</taxon>
    </lineage>
</organism>
<evidence type="ECO:0000313" key="1">
    <source>
        <dbReference type="EnsemblPlants" id="AVESA.00010b.r2.5AG0835540.1.CDS"/>
    </source>
</evidence>
<keyword evidence="2" id="KW-1185">Reference proteome</keyword>
<protein>
    <submittedName>
        <fullName evidence="1">Uncharacterized protein</fullName>
    </submittedName>
</protein>